<comment type="cofactor">
    <cofactor evidence="23">
        <name>Zn(2+)</name>
        <dbReference type="ChEBI" id="CHEBI:29105"/>
    </cofactor>
    <text evidence="23">Binds 2 Zn(2+) ions per subunit.</text>
</comment>
<dbReference type="InterPro" id="IPR029018">
    <property type="entry name" value="Hex-like_dom2"/>
</dbReference>
<dbReference type="Pfam" id="PF00275">
    <property type="entry name" value="EPSP_synthase"/>
    <property type="match status" value="1"/>
</dbReference>
<feature type="binding site" evidence="23">
    <location>
        <begin position="188"/>
        <end position="191"/>
    </location>
    <ligand>
        <name>NAD(+)</name>
        <dbReference type="ChEBI" id="CHEBI:57540"/>
    </ligand>
</feature>
<evidence type="ECO:0000256" key="16">
    <source>
        <dbReference type="ARBA" id="ARBA00022857"/>
    </source>
</evidence>
<evidence type="ECO:0000259" key="27">
    <source>
        <dbReference type="Pfam" id="PF08501"/>
    </source>
</evidence>
<feature type="binding site" evidence="23">
    <location>
        <begin position="203"/>
        <end position="206"/>
    </location>
    <ligand>
        <name>7-phospho-2-dehydro-3-deoxy-D-arabino-heptonate</name>
        <dbReference type="ChEBI" id="CHEBI:58394"/>
    </ligand>
</feature>
<feature type="binding site" evidence="23">
    <location>
        <position position="257"/>
    </location>
    <ligand>
        <name>7-phospho-2-dehydro-3-deoxy-D-arabino-heptonate</name>
        <dbReference type="ChEBI" id="CHEBI:58394"/>
    </ligand>
</feature>
<comment type="similarity">
    <text evidence="23">In the N-terminal section; belongs to the sugar phosphate cyclases superfamily. Dehydroquinate synthase family.</text>
</comment>
<comment type="subunit">
    <text evidence="23">Homodimer.</text>
</comment>
<dbReference type="Pfam" id="PF24621">
    <property type="entry name" value="DHQS_C"/>
    <property type="match status" value="1"/>
</dbReference>
<keyword evidence="12 23" id="KW-0418">Kinase</keyword>
<evidence type="ECO:0000256" key="23">
    <source>
        <dbReference type="HAMAP-Rule" id="MF_03143"/>
    </source>
</evidence>
<feature type="domain" description="Enolpyruvate transferase" evidence="24">
    <location>
        <begin position="409"/>
        <end position="844"/>
    </location>
</feature>
<dbReference type="EC" id="4.2.3.4" evidence="23"/>
<dbReference type="SUPFAM" id="SSF51735">
    <property type="entry name" value="NAD(P)-binding Rossmann-fold domains"/>
    <property type="match status" value="1"/>
</dbReference>
<dbReference type="InterPro" id="IPR027417">
    <property type="entry name" value="P-loop_NTPase"/>
</dbReference>
<feature type="binding site" evidence="23">
    <location>
        <position position="161"/>
    </location>
    <ligand>
        <name>7-phospho-2-dehydro-3-deoxy-D-arabino-heptonate</name>
        <dbReference type="ChEBI" id="CHEBI:58394"/>
    </ligand>
</feature>
<dbReference type="Proteomes" id="UP001305779">
    <property type="component" value="Unassembled WGS sequence"/>
</dbReference>
<feature type="binding site" evidence="23">
    <location>
        <begin position="148"/>
        <end position="149"/>
    </location>
    <ligand>
        <name>NAD(+)</name>
        <dbReference type="ChEBI" id="CHEBI:57540"/>
    </ligand>
</feature>
<feature type="domain" description="Shikimate dehydrogenase substrate binding N-terminal" evidence="27">
    <location>
        <begin position="1329"/>
        <end position="1409"/>
    </location>
</feature>
<keyword evidence="30" id="KW-1185">Reference proteome</keyword>
<sequence length="2380" mass="260348">MATTNGTSSAIKVPILGKESIVVDYKLWPGYAAEDLLANVVSSTYVLICDTNLAKLHYVPEFKSAFEKARSKLGKSEEEARLLIYDRVRPGEESKGRKTKAEIEDWLLTQGCTRDTVILALGGGVMGDLIGFVAATYMRGVRFVQIPTSLLAMVDSSIGGKTAIDVPMGKNLVGAFWQPERIYIDLAFLETLDKRQVCNGMAEVVKTAAIWDEAEFERLEENADVIMAALERPLGQGRFAGIEEIFKRIVLGSARVKAEVVSSDEREGGLRNLLNFGHSIGHAYEAILTPEILHGESVAVGMVKEAELARYLGVLPPGAVARLSKAIASYGLPTAVTDKFITRKTKKKCRADELLRRMAVDKKNAGSKKKIVLLSAIGKCYEPQATKVADKDIRIVLCPSIRVRPGVPKSLDVSCKPPGSKSISNRVLLLAALGQGKCKLTNLLHSDDTQFMLSAIAKLGGATYGWEDEGRVLVLNGNGGALKASKDEIYIGNAGTASRFLTTALTLAQSSAEASHTVLTGNARMQERPQGPLVDALRANGVDIEYLGQPGSQSLPLRIAATGGFEGGDIELTAKVSSQYVSSILICAPYAKKPVTLRLVGDKVISQPYIDMTIAMMADFGVHVTRSKTEPNVYHVPKQAYQNPSDYEVESDASSATYPLAVAAITGTKCTVPNIGSASLQGDARFAVDVLRPMGCTVQQTETSTTVTGPPVGELQPLPEVDMEPMTDAFLTASVLAAVAKPNKHGATTRIVGIANQRQKECNRIKAMYDELAKFGVTCRELDDGIEIDGRGLDISAPKHGIDCYDDHRVAMSFSVLATVAPEGTLIEERECVGKTWPGWWDQLHQIFGVQLEGVEQEEQHLNGSLTNGANGVKRPLLVKGVSGTYLHREVKKSIFIIGMRGAGKTTTGGWASRILGWPLVDMDTELEKDEGMSIPEMLKDNDWAGFRRRELALLKRCMKDRPNGHIFATGGGIVETPEARELLKDWQNEGMVLYVTRDVKAVMDFLNIDKTRPAYVEDMMGVYLRRKPWFEECSNLHYHSQTVDESAAIVGWTSPLDDFTRFLNTMTGRSGALEKIQKKEHSFFVALTSPSIQDVAPILPEVTMGVDAIELRVDLLVDPKSPDGLPTPDFLIEQVALLRSSSMLPLIFTLRSVSQGGKFPDDDTDRAIALYAVGLRMGFDFVDLELTSSHEVKEYVLNHRKMCTIIASHHDPKATLSWANGAEDWMPHFEAAREYGDIVKLVGVAKSFDDNDDLKVFKKWVAQTHPRSHFIAMNMGEKGKMSRVNNGFMTPVSHPALPSKAAPGQLSAAEIRKVLGLVAYIEAKKFYIFGRPIAHSRSPALHNHLFQLTGLPHEYSLFETDKAENVKDLIRSPEFGGASVTIPLKLDIMPLLDDVNPSAKTIGAVNTIVPSKDDSGKTILTGHNTDWQGMVLALRNAGANGTAGVFRDSAMVIGGGGTSRAAIYALKEMGYSPIYLVGRNKSKLSLLTQSFSADYNIQLLSSEEEAAAIPADKQPVVAIGTIPGDLPIDAGLETILKAIFDVGATSSNPAGVTAGNAGKVLLEMAYKPSVTQLMELASQSGWRTVPGLEPLVGQGVHQYKLWTDILPLFNVARDAVMGTVRNPAGPASVELPNDNLSVEQLLSLIIGMAVMKRLLAAALCLSSAYVQADLVGLPTVPFTAAKGNRSLDLTHIRSIVVDQKYAQTKDENGWTLIPPTLTEFAQTFAEDHNSLYGRYLGVSSASRAGPETIFLTIGNSSEFKDVAGRWTSEAYKIEVKSDRLIVTGASPLGVWWGTRTILQQASLNGAKMAVGSGIDAPGWNTRGVFLDAGRHYYPPSFLIEMCSWMSYWKQNTFHVHLSDNLYNNVDIYSYERQQELYAAFRPWSEDPALAGLNKRRNESYTREEFDDIQSSCAARGVTIIPEIEAPGHALVITQWKPELAIDTSRDLLNISNPETIPQMEEVWKVMLPWFHSKVVHIGADEYVDAALTKNALVAEYNRFVIALDEYIQQESGKSIRIWGTFPPMSNYTNNISKDVTVQHWEFFEDNPYFDYVKKGYNVVNSDDQFYIVQKYSTSYPQELNKTRIFHGNPDGSAWSPNIFDQTNATNNPPRDSPYVVGHIAAQWNDYGPNTSTYLEAYNPFRYYLPALADKQWGGKITEEEYDSIYPTLQAAAPAQNLDRNVKSRSSTILNYKFTSSPRPQPYQQDWGWGHHGHGGNGIKDLSGNNYNANTSCSIANGALQFKKGCAVTTPLTSKGNDYTLSFSLKQISKTPGPLFTGPDSELRSGNGSSSQVMLVAAGNAFALNYSLPVGKWVDASLIGRGNQTFFSVNNGTEMEFLTKVGVNGESFAWARMAVVAPLKTIGGGNWEGEMKSVKLVDHA</sequence>
<dbReference type="NCBIfam" id="TIGR01809">
    <property type="entry name" value="Shik-DH-AROM"/>
    <property type="match status" value="1"/>
</dbReference>
<feature type="binding site" evidence="23">
    <location>
        <position position="155"/>
    </location>
    <ligand>
        <name>7-phospho-2-dehydro-3-deoxy-D-arabino-heptonate</name>
        <dbReference type="ChEBI" id="CHEBI:58394"/>
    </ligand>
</feature>
<dbReference type="EC" id="2.5.1.19" evidence="23"/>
<dbReference type="NCBIfam" id="TIGR01093">
    <property type="entry name" value="aroD"/>
    <property type="match status" value="1"/>
</dbReference>
<dbReference type="Pfam" id="PF01761">
    <property type="entry name" value="DHQ_synthase"/>
    <property type="match status" value="1"/>
</dbReference>
<dbReference type="CDD" id="cd01065">
    <property type="entry name" value="NAD_bind_Shikimate_DH"/>
    <property type="match status" value="1"/>
</dbReference>
<dbReference type="Gene3D" id="3.30.379.10">
    <property type="entry name" value="Chitobiase/beta-hexosaminidase domain 2-like"/>
    <property type="match status" value="1"/>
</dbReference>
<comment type="subcellular location">
    <subcellularLocation>
        <location evidence="23">Cytoplasm</location>
    </subcellularLocation>
</comment>
<comment type="pathway">
    <text evidence="23">Metabolic intermediate biosynthesis; chorismate biosynthesis; chorismate from D-erythrose 4-phosphate and phosphoenolpyruvate: step 4/7.</text>
</comment>
<feature type="binding site" evidence="23">
    <location>
        <begin position="92"/>
        <end position="95"/>
    </location>
    <ligand>
        <name>NAD(+)</name>
        <dbReference type="ChEBI" id="CHEBI:57540"/>
    </ligand>
</feature>
<comment type="similarity">
    <text evidence="23">In the 2nd section; belongs to the EPSP synthase family.</text>
</comment>
<evidence type="ECO:0000256" key="6">
    <source>
        <dbReference type="ARBA" id="ARBA00009948"/>
    </source>
</evidence>
<dbReference type="SUPFAM" id="SSF56796">
    <property type="entry name" value="Dehydroquinate synthase-like"/>
    <property type="match status" value="1"/>
</dbReference>
<dbReference type="InterPro" id="IPR013708">
    <property type="entry name" value="Shikimate_DH-bd_N"/>
</dbReference>
<dbReference type="Gene3D" id="3.20.20.70">
    <property type="entry name" value="Aldolase class I"/>
    <property type="match status" value="1"/>
</dbReference>
<feature type="active site" description="Schiff-base intermediate with substrate; for 3-dehydroquinate dehydratase activity" evidence="23">
    <location>
        <position position="1241"/>
    </location>
</feature>
<dbReference type="InterPro" id="IPR015883">
    <property type="entry name" value="Glyco_hydro_20_cat"/>
</dbReference>
<keyword evidence="11 23" id="KW-0547">Nucleotide-binding</keyword>
<evidence type="ECO:0000256" key="1">
    <source>
        <dbReference type="ARBA" id="ARBA00001231"/>
    </source>
</evidence>
<dbReference type="InterPro" id="IPR010110">
    <property type="entry name" value="Shikimate_DH_AroM-type"/>
</dbReference>
<feature type="domain" description="3-dehydroquinate synthase N-terminal" evidence="26">
    <location>
        <begin position="88"/>
        <end position="197"/>
    </location>
</feature>
<dbReference type="Gene3D" id="3.40.50.1970">
    <property type="match status" value="1"/>
</dbReference>
<evidence type="ECO:0000256" key="21">
    <source>
        <dbReference type="ARBA" id="ARBA00044633"/>
    </source>
</evidence>
<dbReference type="CDD" id="cd08195">
    <property type="entry name" value="DHQS"/>
    <property type="match status" value="1"/>
</dbReference>
<comment type="caution">
    <text evidence="23">Lacks conserved residue(s) required for the propagation of feature annotation.</text>
</comment>
<dbReference type="SUPFAM" id="SSF51569">
    <property type="entry name" value="Aldolase"/>
    <property type="match status" value="1"/>
</dbReference>
<evidence type="ECO:0000256" key="22">
    <source>
        <dbReference type="ARBA" id="ARBA00048567"/>
    </source>
</evidence>
<dbReference type="HAMAP" id="MF_00109">
    <property type="entry name" value="Shikimate_kinase"/>
    <property type="match status" value="1"/>
</dbReference>
<keyword evidence="14 23" id="KW-0862">Zinc</keyword>
<dbReference type="Gene3D" id="3.65.10.10">
    <property type="entry name" value="Enolpyruvate transferase domain"/>
    <property type="match status" value="2"/>
</dbReference>
<comment type="pathway">
    <text evidence="3 23">Metabolic intermediate biosynthesis; chorismate biosynthesis; chorismate from D-erythrose 4-phosphate and phosphoenolpyruvate: step 6/7.</text>
</comment>
<evidence type="ECO:0000256" key="11">
    <source>
        <dbReference type="ARBA" id="ARBA00022741"/>
    </source>
</evidence>
<keyword evidence="16 23" id="KW-0521">NADP</keyword>
<dbReference type="HAMAP" id="MF_03143">
    <property type="entry name" value="Pentafunct_AroM"/>
    <property type="match status" value="1"/>
</dbReference>
<keyword evidence="15 23" id="KW-0067">ATP-binding</keyword>
<feature type="binding site" evidence="23">
    <location>
        <position position="171"/>
    </location>
    <ligand>
        <name>7-phospho-2-dehydro-3-deoxy-D-arabino-heptonate</name>
        <dbReference type="ChEBI" id="CHEBI:58394"/>
    </ligand>
</feature>
<dbReference type="PROSITE" id="PS01028">
    <property type="entry name" value="DEHYDROQUINASE_I"/>
    <property type="match status" value="1"/>
</dbReference>
<comment type="caution">
    <text evidence="29">The sequence shown here is derived from an EMBL/GenBank/DDBJ whole genome shotgun (WGS) entry which is preliminary data.</text>
</comment>
<evidence type="ECO:0000259" key="26">
    <source>
        <dbReference type="Pfam" id="PF01761"/>
    </source>
</evidence>
<dbReference type="Pfam" id="PF00728">
    <property type="entry name" value="Glyco_hydro_20"/>
    <property type="match status" value="1"/>
</dbReference>
<dbReference type="InterPro" id="IPR000623">
    <property type="entry name" value="Shikimate_kinase/TSH1"/>
</dbReference>
<dbReference type="PROSITE" id="PS01128">
    <property type="entry name" value="SHIKIMATE_KINASE"/>
    <property type="match status" value="1"/>
</dbReference>
<feature type="binding site" evidence="23">
    <location>
        <position position="294"/>
    </location>
    <ligand>
        <name>Zn(2+)</name>
        <dbReference type="ChEBI" id="CHEBI:29105"/>
        <note>catalytic</note>
    </ligand>
</feature>
<feature type="domain" description="Glycoside hydrolase family 20 catalytic" evidence="25">
    <location>
        <begin position="1823"/>
        <end position="2134"/>
    </location>
</feature>
<dbReference type="SUPFAM" id="SSF51445">
    <property type="entry name" value="(Trans)glycosidases"/>
    <property type="match status" value="1"/>
</dbReference>
<feature type="active site" description="For EPSP synthase activity" evidence="23">
    <location>
        <position position="832"/>
    </location>
</feature>
<dbReference type="EC" id="4.2.1.10" evidence="23"/>
<comment type="similarity">
    <text evidence="23">In the 3rd section; belongs to the shikimate kinase family.</text>
</comment>
<evidence type="ECO:0000259" key="25">
    <source>
        <dbReference type="Pfam" id="PF00728"/>
    </source>
</evidence>
<evidence type="ECO:0000313" key="30">
    <source>
        <dbReference type="Proteomes" id="UP001305779"/>
    </source>
</evidence>
<dbReference type="EC" id="1.1.1.25" evidence="23"/>
<dbReference type="InterPro" id="IPR036291">
    <property type="entry name" value="NAD(P)-bd_dom_sf"/>
</dbReference>
<comment type="pathway">
    <text evidence="23">Metabolic intermediate biosynthesis; chorismate biosynthesis; chorismate from D-erythrose 4-phosphate and phosphoenolpyruvate: step 2/7.</text>
</comment>
<dbReference type="InterPro" id="IPR001381">
    <property type="entry name" value="DHquinase_I"/>
</dbReference>
<feature type="binding site" evidence="23">
    <location>
        <position position="278"/>
    </location>
    <ligand>
        <name>7-phospho-2-dehydro-3-deoxy-D-arabino-heptonate</name>
        <dbReference type="ChEBI" id="CHEBI:58394"/>
    </ligand>
</feature>
<accession>A0ABR0EPR5</accession>
<organism evidence="29 30">
    <name type="scientific">Zasmidium cellare</name>
    <name type="common">Wine cellar mold</name>
    <name type="synonym">Racodium cellare</name>
    <dbReference type="NCBI Taxonomy" id="395010"/>
    <lineage>
        <taxon>Eukaryota</taxon>
        <taxon>Fungi</taxon>
        <taxon>Dikarya</taxon>
        <taxon>Ascomycota</taxon>
        <taxon>Pezizomycotina</taxon>
        <taxon>Dothideomycetes</taxon>
        <taxon>Dothideomycetidae</taxon>
        <taxon>Mycosphaerellales</taxon>
        <taxon>Mycosphaerellaceae</taxon>
        <taxon>Zasmidium</taxon>
    </lineage>
</organism>
<dbReference type="HAMAP" id="MF_00210">
    <property type="entry name" value="EPSP_synth"/>
    <property type="match status" value="1"/>
</dbReference>
<dbReference type="Gene3D" id="3.40.50.10860">
    <property type="entry name" value="Leucine Dehydrogenase, chain A, domain 1"/>
    <property type="match status" value="1"/>
</dbReference>
<comment type="catalytic activity">
    <reaction evidence="21">
        <text>3-phosphoshikimate + phosphoenolpyruvate = 5-O-(1-carboxyvinyl)-3-phosphoshikimate + phosphate</text>
        <dbReference type="Rhea" id="RHEA:21256"/>
        <dbReference type="ChEBI" id="CHEBI:43474"/>
        <dbReference type="ChEBI" id="CHEBI:57701"/>
        <dbReference type="ChEBI" id="CHEBI:58702"/>
        <dbReference type="ChEBI" id="CHEBI:145989"/>
        <dbReference type="EC" id="2.5.1.19"/>
    </reaction>
    <physiologicalReaction direction="left-to-right" evidence="21">
        <dbReference type="Rhea" id="RHEA:21257"/>
    </physiologicalReaction>
</comment>
<evidence type="ECO:0000256" key="18">
    <source>
        <dbReference type="ARBA" id="ARBA00023141"/>
    </source>
</evidence>
<dbReference type="InterPro" id="IPR031322">
    <property type="entry name" value="Shikimate/glucono_kinase"/>
</dbReference>
<comment type="similarity">
    <text evidence="23">In the C-terminal section; belongs to the shikimate dehydrogenase family.</text>
</comment>
<dbReference type="Gene3D" id="3.20.20.80">
    <property type="entry name" value="Glycosidases"/>
    <property type="match status" value="1"/>
</dbReference>
<dbReference type="PROSITE" id="PS00885">
    <property type="entry name" value="EPSP_SYNTHASE_2"/>
    <property type="match status" value="1"/>
</dbReference>
<dbReference type="InterPro" id="IPR023193">
    <property type="entry name" value="EPSP_synthase_CS"/>
</dbReference>
<evidence type="ECO:0000256" key="2">
    <source>
        <dbReference type="ARBA" id="ARBA00001255"/>
    </source>
</evidence>
<comment type="catalytic activity">
    <reaction evidence="23">
        <text>3-dehydroquinate = 3-dehydroshikimate + H2O</text>
        <dbReference type="Rhea" id="RHEA:21096"/>
        <dbReference type="ChEBI" id="CHEBI:15377"/>
        <dbReference type="ChEBI" id="CHEBI:16630"/>
        <dbReference type="ChEBI" id="CHEBI:32364"/>
        <dbReference type="EC" id="4.2.1.10"/>
    </reaction>
</comment>
<dbReference type="PROSITE" id="PS00104">
    <property type="entry name" value="EPSP_SYNTHASE_1"/>
    <property type="match status" value="1"/>
</dbReference>
<dbReference type="InterPro" id="IPR008289">
    <property type="entry name" value="Pentafunct_AroM"/>
</dbReference>
<keyword evidence="13" id="KW-0378">Hydrolase</keyword>
<feature type="binding site" evidence="23">
    <location>
        <position position="278"/>
    </location>
    <ligand>
        <name>Zn(2+)</name>
        <dbReference type="ChEBI" id="CHEBI:29105"/>
        <note>catalytic</note>
    </ligand>
</feature>
<dbReference type="InterPro" id="IPR017853">
    <property type="entry name" value="GH"/>
</dbReference>
<dbReference type="InterPro" id="IPR023000">
    <property type="entry name" value="Shikimate_kinase_CS"/>
</dbReference>
<keyword evidence="10 23" id="KW-0479">Metal-binding</keyword>
<proteinExistence type="inferred from homology"/>
<evidence type="ECO:0000256" key="9">
    <source>
        <dbReference type="ARBA" id="ARBA00022679"/>
    </source>
</evidence>
<evidence type="ECO:0000256" key="20">
    <source>
        <dbReference type="ARBA" id="ARBA00023268"/>
    </source>
</evidence>
<feature type="binding site" evidence="23">
    <location>
        <begin position="123"/>
        <end position="125"/>
    </location>
    <ligand>
        <name>NAD(+)</name>
        <dbReference type="ChEBI" id="CHEBI:57540"/>
    </ligand>
</feature>
<dbReference type="InterPro" id="IPR018508">
    <property type="entry name" value="3-dehydroquinate_DH_AS"/>
</dbReference>
<keyword evidence="18 23" id="KW-0057">Aromatic amino acid biosynthesis</keyword>
<dbReference type="InterPro" id="IPR030960">
    <property type="entry name" value="DHQS/DOIS_N"/>
</dbReference>
<keyword evidence="9 23" id="KW-0808">Transferase</keyword>
<comment type="similarity">
    <text evidence="6">Belongs to the EPSP synthase family.</text>
</comment>
<comment type="similarity">
    <text evidence="5">Belongs to the glycosyl hydrolase 20 family.</text>
</comment>
<gene>
    <name evidence="29" type="ORF">PRZ48_004511</name>
</gene>
<feature type="binding site" evidence="23">
    <location>
        <begin position="271"/>
        <end position="275"/>
    </location>
    <ligand>
        <name>7-phospho-2-dehydro-3-deoxy-D-arabino-heptonate</name>
        <dbReference type="ChEBI" id="CHEBI:58394"/>
    </ligand>
</feature>
<dbReference type="InterPro" id="IPR046346">
    <property type="entry name" value="Aminoacid_DH-like_N_sf"/>
</dbReference>
<feature type="active site" description="Proton acceptor; for 3-dehydroquinate synthase activity" evidence="23">
    <location>
        <position position="282"/>
    </location>
</feature>
<dbReference type="PANTHER" id="PTHR21090">
    <property type="entry name" value="AROM/DEHYDROQUINATE SYNTHASE"/>
    <property type="match status" value="1"/>
</dbReference>
<dbReference type="Pfam" id="PF01202">
    <property type="entry name" value="SKI"/>
    <property type="match status" value="1"/>
</dbReference>
<dbReference type="EC" id="2.7.1.71" evidence="23"/>
<evidence type="ECO:0000256" key="4">
    <source>
        <dbReference type="ARBA" id="ARBA00004842"/>
    </source>
</evidence>
<evidence type="ECO:0000256" key="3">
    <source>
        <dbReference type="ARBA" id="ARBA00004811"/>
    </source>
</evidence>
<evidence type="ECO:0000259" key="24">
    <source>
        <dbReference type="Pfam" id="PF00275"/>
    </source>
</evidence>
<dbReference type="SUPFAM" id="SSF52540">
    <property type="entry name" value="P-loop containing nucleoside triphosphate hydrolases"/>
    <property type="match status" value="1"/>
</dbReference>
<evidence type="ECO:0000313" key="29">
    <source>
        <dbReference type="EMBL" id="KAK4503596.1"/>
    </source>
</evidence>
<dbReference type="SUPFAM" id="SSF55545">
    <property type="entry name" value="beta-N-acetylhexosaminidase-like domain"/>
    <property type="match status" value="1"/>
</dbReference>
<reference evidence="29 30" key="1">
    <citation type="journal article" date="2023" name="G3 (Bethesda)">
        <title>A chromosome-level genome assembly of Zasmidium syzygii isolated from banana leaves.</title>
        <authorList>
            <person name="van Westerhoven A.C."/>
            <person name="Mehrabi R."/>
            <person name="Talebi R."/>
            <person name="Steentjes M.B.F."/>
            <person name="Corcolon B."/>
            <person name="Chong P.A."/>
            <person name="Kema G.H.J."/>
            <person name="Seidl M.F."/>
        </authorList>
    </citation>
    <scope>NUCLEOTIDE SEQUENCE [LARGE SCALE GENOMIC DNA]</scope>
    <source>
        <strain evidence="29 30">P124</strain>
    </source>
</reference>
<evidence type="ECO:0000256" key="10">
    <source>
        <dbReference type="ARBA" id="ARBA00022723"/>
    </source>
</evidence>
<evidence type="ECO:0000256" key="13">
    <source>
        <dbReference type="ARBA" id="ARBA00022801"/>
    </source>
</evidence>
<evidence type="ECO:0000256" key="14">
    <source>
        <dbReference type="ARBA" id="ARBA00022833"/>
    </source>
</evidence>
<dbReference type="SUPFAM" id="SSF55205">
    <property type="entry name" value="EPT/RTPC-like"/>
    <property type="match status" value="1"/>
</dbReference>
<feature type="binding site" evidence="23">
    <location>
        <position position="128"/>
    </location>
    <ligand>
        <name>NAD(+)</name>
        <dbReference type="ChEBI" id="CHEBI:57540"/>
    </ligand>
</feature>
<keyword evidence="17 23" id="KW-0560">Oxidoreductase</keyword>
<dbReference type="EMBL" id="JAXOVC010000003">
    <property type="protein sequence ID" value="KAK4503596.1"/>
    <property type="molecule type" value="Genomic_DNA"/>
</dbReference>
<evidence type="ECO:0000256" key="12">
    <source>
        <dbReference type="ARBA" id="ARBA00022777"/>
    </source>
</evidence>
<feature type="binding site" evidence="23">
    <location>
        <position position="362"/>
    </location>
    <ligand>
        <name>7-phospho-2-dehydro-3-deoxy-D-arabino-heptonate</name>
        <dbReference type="ChEBI" id="CHEBI:58394"/>
    </ligand>
</feature>
<keyword evidence="20 23" id="KW-0511">Multifunctional enzyme</keyword>
<feature type="region of interest" description="3-dehydroquinate synthase" evidence="23">
    <location>
        <begin position="1"/>
        <end position="390"/>
    </location>
</feature>
<dbReference type="Pfam" id="PF01487">
    <property type="entry name" value="DHquinase_I"/>
    <property type="match status" value="1"/>
</dbReference>
<comment type="catalytic activity">
    <reaction evidence="2">
        <text>Hydrolysis of terminal, non-reducing alpha-D-galactose residues in alpha-D-galactosides, including galactose oligosaccharides, galactomannans and galactolipids.</text>
        <dbReference type="EC" id="3.2.1.22"/>
    </reaction>
</comment>
<dbReference type="Pfam" id="PF08501">
    <property type="entry name" value="Shikimate_dh_N"/>
    <property type="match status" value="1"/>
</dbReference>
<dbReference type="NCBIfam" id="TIGR01356">
    <property type="entry name" value="aroA"/>
    <property type="match status" value="1"/>
</dbReference>
<feature type="domain" description="3-dehydroquinate synthase C-terminal" evidence="28">
    <location>
        <begin position="200"/>
        <end position="364"/>
    </location>
</feature>
<comment type="pathway">
    <text evidence="23">Metabolic intermediate biosynthesis; chorismate biosynthesis; chorismate from D-erythrose 4-phosphate and phosphoenolpyruvate: step 3/7.</text>
</comment>
<dbReference type="PANTHER" id="PTHR21090:SF5">
    <property type="entry name" value="PENTAFUNCTIONAL AROM POLYPEPTIDE"/>
    <property type="match status" value="1"/>
</dbReference>
<evidence type="ECO:0000256" key="8">
    <source>
        <dbReference type="ARBA" id="ARBA00022605"/>
    </source>
</evidence>
<dbReference type="Gene3D" id="3.40.50.720">
    <property type="entry name" value="NAD(P)-binding Rossmann-like Domain"/>
    <property type="match status" value="1"/>
</dbReference>
<feature type="binding site" evidence="23">
    <location>
        <position position="199"/>
    </location>
    <ligand>
        <name>NAD(+)</name>
        <dbReference type="ChEBI" id="CHEBI:57540"/>
    </ligand>
</feature>
<dbReference type="CDD" id="cd00502">
    <property type="entry name" value="DHQase_I"/>
    <property type="match status" value="1"/>
</dbReference>
<feature type="active site" description="Proton acceptor; for 3-dehydroquinate synthase activity" evidence="23">
    <location>
        <position position="267"/>
    </location>
</feature>
<dbReference type="CDD" id="cd00464">
    <property type="entry name" value="SK"/>
    <property type="match status" value="1"/>
</dbReference>
<dbReference type="InterPro" id="IPR036968">
    <property type="entry name" value="Enolpyruvate_Tfrase_sf"/>
</dbReference>
<comment type="catalytic activity">
    <reaction evidence="23">
        <text>7-phospho-2-dehydro-3-deoxy-D-arabino-heptonate = 3-dehydroquinate + phosphate</text>
        <dbReference type="Rhea" id="RHEA:21968"/>
        <dbReference type="ChEBI" id="CHEBI:32364"/>
        <dbReference type="ChEBI" id="CHEBI:43474"/>
        <dbReference type="ChEBI" id="CHEBI:58394"/>
        <dbReference type="EC" id="4.2.3.4"/>
    </reaction>
</comment>
<dbReference type="InterPro" id="IPR056179">
    <property type="entry name" value="DHQS_C"/>
</dbReference>
<evidence type="ECO:0000259" key="28">
    <source>
        <dbReference type="Pfam" id="PF24621"/>
    </source>
</evidence>
<feature type="active site" description="Proton acceptor; for 3-dehydroquinate dehydratase activity" evidence="23">
    <location>
        <position position="1211"/>
    </location>
</feature>
<comment type="pathway">
    <text evidence="4 23">Metabolic intermediate biosynthesis; chorismate biosynthesis; chorismate from D-erythrose 4-phosphate and phosphoenolpyruvate: step 5/7.</text>
</comment>
<dbReference type="InterPro" id="IPR016037">
    <property type="entry name" value="DHQ_synth_AroB"/>
</dbReference>
<evidence type="ECO:0000256" key="7">
    <source>
        <dbReference type="ARBA" id="ARBA00022490"/>
    </source>
</evidence>
<feature type="binding site" evidence="23">
    <location>
        <begin position="899"/>
        <end position="906"/>
    </location>
    <ligand>
        <name>ATP</name>
        <dbReference type="ChEBI" id="CHEBI:30616"/>
    </ligand>
</feature>
<dbReference type="NCBIfam" id="TIGR01357">
    <property type="entry name" value="aroB"/>
    <property type="match status" value="1"/>
</dbReference>
<feature type="region of interest" description="Shikimate dehydrogenase" evidence="23">
    <location>
        <begin position="1324"/>
        <end position="2380"/>
    </location>
</feature>
<dbReference type="SUPFAM" id="SSF53223">
    <property type="entry name" value="Aminoacid dehydrogenase-like, N-terminal domain"/>
    <property type="match status" value="1"/>
</dbReference>
<evidence type="ECO:0000256" key="5">
    <source>
        <dbReference type="ARBA" id="ARBA00006285"/>
    </source>
</evidence>
<comment type="catalytic activity">
    <reaction evidence="22 23">
        <text>shikimate + ATP = 3-phosphoshikimate + ADP + H(+)</text>
        <dbReference type="Rhea" id="RHEA:13121"/>
        <dbReference type="ChEBI" id="CHEBI:15378"/>
        <dbReference type="ChEBI" id="CHEBI:30616"/>
        <dbReference type="ChEBI" id="CHEBI:36208"/>
        <dbReference type="ChEBI" id="CHEBI:145989"/>
        <dbReference type="ChEBI" id="CHEBI:456216"/>
        <dbReference type="EC" id="2.7.1.71"/>
    </reaction>
</comment>
<dbReference type="InterPro" id="IPR013792">
    <property type="entry name" value="RNA3'P_cycl/enolpyr_Trfase_a/b"/>
</dbReference>
<feature type="binding site" evidence="23">
    <location>
        <begin position="50"/>
        <end position="52"/>
    </location>
    <ligand>
        <name>NAD(+)</name>
        <dbReference type="ChEBI" id="CHEBI:57540"/>
    </ligand>
</feature>
<dbReference type="CDD" id="cd06564">
    <property type="entry name" value="GH20_DspB_LnbB-like"/>
    <property type="match status" value="1"/>
</dbReference>
<feature type="binding site" evidence="23">
    <location>
        <position position="170"/>
    </location>
    <ligand>
        <name>NAD(+)</name>
        <dbReference type="ChEBI" id="CHEBI:57540"/>
    </ligand>
</feature>
<protein>
    <recommendedName>
        <fullName evidence="23">Pentafunctional AROM polypeptide</fullName>
    </recommendedName>
    <domain>
        <recommendedName>
            <fullName evidence="23">3-dehydroquinate synthase</fullName>
            <shortName evidence="23">DHQS</shortName>
            <ecNumber evidence="23">4.2.3.4</ecNumber>
        </recommendedName>
    </domain>
    <domain>
        <recommendedName>
            <fullName evidence="23">3-phosphoshikimate 1-carboxyvinyltransferase</fullName>
            <ecNumber evidence="23">2.5.1.19</ecNumber>
        </recommendedName>
        <alternativeName>
            <fullName evidence="23">5-enolpyruvylshikimate-3-phosphate synthase</fullName>
            <shortName evidence="23">EPSP synthase</shortName>
            <shortName evidence="23">EPSPS</shortName>
        </alternativeName>
    </domain>
    <domain>
        <recommendedName>
            <fullName evidence="23">Shikimate kinase</fullName>
            <shortName evidence="23">SK</shortName>
            <ecNumber evidence="23">2.7.1.71</ecNumber>
        </recommendedName>
    </domain>
    <domain>
        <recommendedName>
            <fullName evidence="23">3-dehydroquinate dehydratase</fullName>
            <shortName evidence="23">3-dehydroquinase</shortName>
            <ecNumber evidence="23">4.2.1.10</ecNumber>
        </recommendedName>
    </domain>
    <domain>
        <recommendedName>
            <fullName evidence="23">Shikimate dehydrogenase</fullName>
            <ecNumber evidence="23">1.1.1.25</ecNumber>
        </recommendedName>
    </domain>
</protein>
<comment type="similarity">
    <text evidence="23">In the 4th section; belongs to the type-I 3-dehydroquinase family.</text>
</comment>
<dbReference type="InterPro" id="IPR013785">
    <property type="entry name" value="Aldolase_TIM"/>
</dbReference>
<keyword evidence="7 23" id="KW-0963">Cytoplasm</keyword>
<dbReference type="PRINTS" id="PR01100">
    <property type="entry name" value="SHIKIMTKNASE"/>
</dbReference>
<feature type="binding site" evidence="23">
    <location>
        <position position="139"/>
    </location>
    <ligand>
        <name>7-phospho-2-dehydro-3-deoxy-D-arabino-heptonate</name>
        <dbReference type="ChEBI" id="CHEBI:58394"/>
    </ligand>
</feature>
<keyword evidence="8 23" id="KW-0028">Amino-acid biosynthesis</keyword>
<dbReference type="CDD" id="cd01556">
    <property type="entry name" value="EPSP_synthase"/>
    <property type="match status" value="1"/>
</dbReference>
<dbReference type="InterPro" id="IPR001986">
    <property type="entry name" value="Enolpyruvate_Tfrase_dom"/>
</dbReference>
<feature type="binding site" evidence="23">
    <location>
        <position position="203"/>
    </location>
    <ligand>
        <name>Zn(2+)</name>
        <dbReference type="ChEBI" id="CHEBI:29105"/>
        <note>catalytic</note>
    </ligand>
</feature>
<dbReference type="Gene3D" id="1.20.1090.10">
    <property type="entry name" value="Dehydroquinate synthase-like - alpha domain"/>
    <property type="match status" value="1"/>
</dbReference>
<dbReference type="Gene3D" id="3.40.50.300">
    <property type="entry name" value="P-loop containing nucleotide triphosphate hydrolases"/>
    <property type="match status" value="1"/>
</dbReference>
<feature type="binding site" evidence="23">
    <location>
        <position position="294"/>
    </location>
    <ligand>
        <name>7-phospho-2-dehydro-3-deoxy-D-arabino-heptonate</name>
        <dbReference type="ChEBI" id="CHEBI:58394"/>
    </ligand>
</feature>
<keyword evidence="19 23" id="KW-0456">Lyase</keyword>
<evidence type="ECO:0000256" key="19">
    <source>
        <dbReference type="ARBA" id="ARBA00023239"/>
    </source>
</evidence>
<dbReference type="InterPro" id="IPR006264">
    <property type="entry name" value="EPSP_synthase"/>
</dbReference>
<comment type="catalytic activity">
    <reaction evidence="23">
        <text>shikimate + NADP(+) = 3-dehydroshikimate + NADPH + H(+)</text>
        <dbReference type="Rhea" id="RHEA:17737"/>
        <dbReference type="ChEBI" id="CHEBI:15378"/>
        <dbReference type="ChEBI" id="CHEBI:16630"/>
        <dbReference type="ChEBI" id="CHEBI:36208"/>
        <dbReference type="ChEBI" id="CHEBI:57783"/>
        <dbReference type="ChEBI" id="CHEBI:58349"/>
        <dbReference type="EC" id="1.1.1.25"/>
    </reaction>
</comment>
<name>A0ABR0EPR5_ZASCE</name>
<comment type="function">
    <text evidence="23">The AROM polypeptide catalyzes 5 consecutive enzymatic reactions in prechorismate polyaromatic amino acid biosynthesis.</text>
</comment>
<evidence type="ECO:0000256" key="17">
    <source>
        <dbReference type="ARBA" id="ARBA00023002"/>
    </source>
</evidence>
<evidence type="ECO:0000256" key="15">
    <source>
        <dbReference type="ARBA" id="ARBA00022840"/>
    </source>
</evidence>
<comment type="catalytic activity">
    <reaction evidence="1">
        <text>Hydrolysis of terminal non-reducing N-acetyl-D-hexosamine residues in N-acetyl-beta-D-hexosaminides.</text>
        <dbReference type="EC" id="3.2.1.52"/>
    </reaction>
</comment>